<dbReference type="SMART" id="SM00382">
    <property type="entry name" value="AAA"/>
    <property type="match status" value="2"/>
</dbReference>
<feature type="transmembrane region" description="Helical" evidence="10">
    <location>
        <begin position="1371"/>
        <end position="1390"/>
    </location>
</feature>
<keyword evidence="7" id="KW-0067">ATP-binding</keyword>
<dbReference type="EMBL" id="OZ023709">
    <property type="protein sequence ID" value="CAK9881911.1"/>
    <property type="molecule type" value="Genomic_DNA"/>
</dbReference>
<comment type="similarity">
    <text evidence="2">Belongs to the ABC transporter superfamily. ABCG family. PDR (TC 3.A.1.205) subfamily.</text>
</comment>
<organism evidence="12 13">
    <name type="scientific">Sphagnum jensenii</name>
    <dbReference type="NCBI Taxonomy" id="128206"/>
    <lineage>
        <taxon>Eukaryota</taxon>
        <taxon>Viridiplantae</taxon>
        <taxon>Streptophyta</taxon>
        <taxon>Embryophyta</taxon>
        <taxon>Bryophyta</taxon>
        <taxon>Sphagnophytina</taxon>
        <taxon>Sphagnopsida</taxon>
        <taxon>Sphagnales</taxon>
        <taxon>Sphagnaceae</taxon>
        <taxon>Sphagnum</taxon>
    </lineage>
</organism>
<evidence type="ECO:0000256" key="7">
    <source>
        <dbReference type="ARBA" id="ARBA00022840"/>
    </source>
</evidence>
<dbReference type="InterPro" id="IPR003593">
    <property type="entry name" value="AAA+_ATPase"/>
</dbReference>
<feature type="transmembrane region" description="Helical" evidence="10">
    <location>
        <begin position="567"/>
        <end position="586"/>
    </location>
</feature>
<dbReference type="InterPro" id="IPR013581">
    <property type="entry name" value="PDR_assoc"/>
</dbReference>
<proteinExistence type="inferred from homology"/>
<evidence type="ECO:0000313" key="13">
    <source>
        <dbReference type="Proteomes" id="UP001497522"/>
    </source>
</evidence>
<accession>A0ABP1BZQ3</accession>
<keyword evidence="5" id="KW-0677">Repeat</keyword>
<dbReference type="Pfam" id="PF01061">
    <property type="entry name" value="ABC2_membrane"/>
    <property type="match status" value="2"/>
</dbReference>
<evidence type="ECO:0000256" key="5">
    <source>
        <dbReference type="ARBA" id="ARBA00022737"/>
    </source>
</evidence>
<feature type="transmembrane region" description="Helical" evidence="10">
    <location>
        <begin position="607"/>
        <end position="637"/>
    </location>
</feature>
<evidence type="ECO:0000256" key="1">
    <source>
        <dbReference type="ARBA" id="ARBA00004141"/>
    </source>
</evidence>
<feature type="transmembrane region" description="Helical" evidence="10">
    <location>
        <begin position="1227"/>
        <end position="1246"/>
    </location>
</feature>
<keyword evidence="6" id="KW-0547">Nucleotide-binding</keyword>
<dbReference type="Proteomes" id="UP001497522">
    <property type="component" value="Chromosome 8"/>
</dbReference>
<dbReference type="PROSITE" id="PS50893">
    <property type="entry name" value="ABC_TRANSPORTER_2"/>
    <property type="match status" value="2"/>
</dbReference>
<feature type="transmembrane region" description="Helical" evidence="10">
    <location>
        <begin position="1425"/>
        <end position="1448"/>
    </location>
</feature>
<dbReference type="InterPro" id="IPR034001">
    <property type="entry name" value="ABCG_PDR_1"/>
</dbReference>
<evidence type="ECO:0000256" key="8">
    <source>
        <dbReference type="ARBA" id="ARBA00022989"/>
    </source>
</evidence>
<dbReference type="InterPro" id="IPR027417">
    <property type="entry name" value="P-loop_NTPase"/>
</dbReference>
<protein>
    <recommendedName>
        <fullName evidence="11">ABC transporter domain-containing protein</fullName>
    </recommendedName>
</protein>
<dbReference type="CDD" id="cd03232">
    <property type="entry name" value="ABCG_PDR_domain2"/>
    <property type="match status" value="1"/>
</dbReference>
<name>A0ABP1BZQ3_9BRYO</name>
<feature type="transmembrane region" description="Helical" evidence="10">
    <location>
        <begin position="1200"/>
        <end position="1221"/>
    </location>
</feature>
<comment type="subcellular location">
    <subcellularLocation>
        <location evidence="1">Membrane</location>
        <topology evidence="1">Multi-pass membrane protein</topology>
    </subcellularLocation>
</comment>
<gene>
    <name evidence="12" type="ORF">CSSPJE1EN2_LOCUS23267</name>
</gene>
<feature type="transmembrane region" description="Helical" evidence="10">
    <location>
        <begin position="757"/>
        <end position="784"/>
    </location>
</feature>
<evidence type="ECO:0000313" key="12">
    <source>
        <dbReference type="EMBL" id="CAK9881911.1"/>
    </source>
</evidence>
<dbReference type="PANTHER" id="PTHR48040">
    <property type="entry name" value="PLEIOTROPIC DRUG RESISTANCE PROTEIN 1-LIKE ISOFORM X1"/>
    <property type="match status" value="1"/>
</dbReference>
<keyword evidence="3" id="KW-0813">Transport</keyword>
<keyword evidence="4 10" id="KW-0812">Transmembrane</keyword>
<reference evidence="12" key="1">
    <citation type="submission" date="2024-03" db="EMBL/GenBank/DDBJ databases">
        <authorList>
            <consortium name="ELIXIR-Norway"/>
            <consortium name="Elixir Norway"/>
        </authorList>
    </citation>
    <scope>NUCLEOTIDE SEQUENCE</scope>
</reference>
<feature type="domain" description="ABC transporter" evidence="11">
    <location>
        <begin position="162"/>
        <end position="435"/>
    </location>
</feature>
<feature type="transmembrane region" description="Helical" evidence="10">
    <location>
        <begin position="675"/>
        <end position="696"/>
    </location>
</feature>
<dbReference type="PANTHER" id="PTHR48040:SF28">
    <property type="entry name" value="ABC TRANSPORTER G FAMILY MEMBER 39-LIKE"/>
    <property type="match status" value="1"/>
</dbReference>
<evidence type="ECO:0000256" key="9">
    <source>
        <dbReference type="ARBA" id="ARBA00023136"/>
    </source>
</evidence>
<evidence type="ECO:0000256" key="10">
    <source>
        <dbReference type="SAM" id="Phobius"/>
    </source>
</evidence>
<dbReference type="CDD" id="cd03233">
    <property type="entry name" value="ABCG_PDR_domain1"/>
    <property type="match status" value="1"/>
</dbReference>
<dbReference type="Pfam" id="PF08370">
    <property type="entry name" value="PDR_assoc"/>
    <property type="match status" value="1"/>
</dbReference>
<evidence type="ECO:0000256" key="2">
    <source>
        <dbReference type="ARBA" id="ARBA00006012"/>
    </source>
</evidence>
<evidence type="ECO:0000256" key="6">
    <source>
        <dbReference type="ARBA" id="ARBA00022741"/>
    </source>
</evidence>
<feature type="transmembrane region" description="Helical" evidence="10">
    <location>
        <begin position="1343"/>
        <end position="1364"/>
    </location>
</feature>
<dbReference type="InterPro" id="IPR043926">
    <property type="entry name" value="ABCG_dom"/>
</dbReference>
<feature type="transmembrane region" description="Helical" evidence="10">
    <location>
        <begin position="531"/>
        <end position="552"/>
    </location>
</feature>
<dbReference type="Pfam" id="PF00005">
    <property type="entry name" value="ABC_tran"/>
    <property type="match status" value="2"/>
</dbReference>
<keyword evidence="9 10" id="KW-0472">Membrane</keyword>
<feature type="transmembrane region" description="Helical" evidence="10">
    <location>
        <begin position="1315"/>
        <end position="1337"/>
    </location>
</feature>
<dbReference type="Pfam" id="PF19055">
    <property type="entry name" value="ABC2_membrane_7"/>
    <property type="match status" value="1"/>
</dbReference>
<dbReference type="InterPro" id="IPR013525">
    <property type="entry name" value="ABC2_TM"/>
</dbReference>
<dbReference type="InterPro" id="IPR003439">
    <property type="entry name" value="ABC_transporter-like_ATP-bd"/>
</dbReference>
<sequence length="1456" mass="164523">MKSRMNELESISISELFNRVTLDSSDMNVFTRNSTQSTRDDAMDDEEALRWAALEKLPTYDRLRTTIMQKAMGSKIVHEEVDVRSFGLQERQQIIDRLLQVTEEDNARFLMKLRNRIDRVGIQLPTIEVRCQDLSIDADCLVGGRALPTLSNAVLNVLGSFLDSIGLSPMKKTKLSILHNVSGIIKPARMTLLLGPPSSGKTTLLLALAGKLSHDLKVKGSISYNGYNLDEFIPQKTSVYISQNDLHVGEMTVRETLDFSARCQGIGTRYEMLTELARREKEAGILPEKDVDVFMKAVAVEGQEQSLVTDYVMKILGLDICANTLVGDNMHRGISGGQKKRVTTGEMIVGPTMALFMDEISTGLDSSTTFQIVECLRQFCHVMEATIFMSLLQPAPETFELFDDVVLLSEGQIVYHGPREHILEFFEQCGFKCPDRKGIADFLQEVTSQKDQQQYWFDKQQPYRYISAKQFAERFQAFHVGQEMAHELAVPYDKNRNHKAALSFERYSVGNMELFKSNFAKEVLLMKRNSFVYIFKTVQIGIMAFIASTVYLRTRMHQNTQADGQEYLGAIFFGVVLVMFNGYAELSMTIFRLPVFYKQRDLLFYPAWAYALPGMVLSIPASIAESGIYCIISYYIIGYAPEASRFFGAYLVLFMTHQMSSAMFRAIAGLCRTMVVANTGGSFALLIIFMLGGFIMPRTQIKPWWIWGYWSSPLAYAQTSITVNEFLAPRWMKPVENSTRTLGQQILVNSGIFPKNYWYWIGIGALMGYILLFNTLYTLVLTYFNPLGKPQAVISKDALAIKEANLKGEEVSLTSSHSLSKSHKSFPRSLSSKVEVAQAEPKRGMILPFQPLAISFDNINYYVDMPVEMKKQGVDEDRLQLLCGITGAFRPGVLTALVGVSGAGKTTLMDVLAGRKTGGYIEGDIRISGFPKNQATFARISGYCEQNDIHSPQVTVRESVIYSAWLRLPAEIDHETREQFVDEVMDLVELTPLENALVGLPGVTGLSTEQRKRLTIAVELVANPSIIFMDEPTSGLDARAAAIVMRTVRNTVNTGRTVVCTIHQPSIDIFEAFDEMLLMKRGGQVIYMGPLGRHSHQLIEYFEAVPGVQKIKEGYNPATWMLEVSNISVETQLGIDFAEIYRNSALFQQIKILVKELSVPPQDSRDLYFHTTYSQPFFTQIAACFWKQWWTYWRSPDYNLVRMTFTFVSAILFGTIFWNLGQKTNEQVNLFSVMGSMYGAVLFIGVQNASTVQPIVAIERTIFYRERAAGMYSAIPYAIAQVLIELPYCFAQTLVYALITYSMINFTWTAPKFFWYVFITFFSLLYFTYYGMMAVALTPNHQIAAIVASGFYSIFNLFSGFLIFRPLIPKWWVWYYWACPVAWTLYALIITQFGDVTSLVEPIGGGSAIQVREFVSQTFGFDYNLLGLAVSMPVVFTILFGSVFAFGIKYLNFQHR</sequence>
<feature type="domain" description="ABC transporter" evidence="11">
    <location>
        <begin position="854"/>
        <end position="1107"/>
    </location>
</feature>
<dbReference type="InterPro" id="IPR034003">
    <property type="entry name" value="ABCG_PDR_2"/>
</dbReference>
<dbReference type="SUPFAM" id="SSF52540">
    <property type="entry name" value="P-loop containing nucleoside triphosphate hydrolases"/>
    <property type="match status" value="2"/>
</dbReference>
<dbReference type="Gene3D" id="3.40.50.300">
    <property type="entry name" value="P-loop containing nucleotide triphosphate hydrolases"/>
    <property type="match status" value="2"/>
</dbReference>
<evidence type="ECO:0000256" key="3">
    <source>
        <dbReference type="ARBA" id="ARBA00022448"/>
    </source>
</evidence>
<keyword evidence="8 10" id="KW-1133">Transmembrane helix</keyword>
<evidence type="ECO:0000259" key="11">
    <source>
        <dbReference type="PROSITE" id="PS50893"/>
    </source>
</evidence>
<evidence type="ECO:0000256" key="4">
    <source>
        <dbReference type="ARBA" id="ARBA00022692"/>
    </source>
</evidence>
<keyword evidence="13" id="KW-1185">Reference proteome</keyword>